<keyword evidence="2" id="KW-0812">Transmembrane</keyword>
<dbReference type="EMBL" id="CACVAY010000084">
    <property type="protein sequence ID" value="CAA6817749.1"/>
    <property type="molecule type" value="Genomic_DNA"/>
</dbReference>
<proteinExistence type="predicted"/>
<name>A0A6S6TST0_9GAMM</name>
<sequence length="71" mass="8302">MSEIFAWFLDDLAHSKIIALLIFFTTFMGIVFYVYGSKKRSARLETYRDIPFMDDDDDPRIPTSSTRKDGK</sequence>
<protein>
    <recommendedName>
        <fullName evidence="4">CcoQ/FixQ family Cbb3-type cytochrome c oxidase assembly chaperone</fullName>
    </recommendedName>
</protein>
<keyword evidence="2" id="KW-0472">Membrane</keyword>
<feature type="transmembrane region" description="Helical" evidence="2">
    <location>
        <begin position="17"/>
        <end position="35"/>
    </location>
</feature>
<keyword evidence="2" id="KW-1133">Transmembrane helix</keyword>
<reference evidence="3" key="1">
    <citation type="submission" date="2020-01" db="EMBL/GenBank/DDBJ databases">
        <authorList>
            <person name="Meier V. D."/>
            <person name="Meier V D."/>
        </authorList>
    </citation>
    <scope>NUCLEOTIDE SEQUENCE</scope>
    <source>
        <strain evidence="3">HLG_WM_MAG_07</strain>
    </source>
</reference>
<evidence type="ECO:0000256" key="2">
    <source>
        <dbReference type="SAM" id="Phobius"/>
    </source>
</evidence>
<evidence type="ECO:0008006" key="4">
    <source>
        <dbReference type="Google" id="ProtNLM"/>
    </source>
</evidence>
<dbReference type="AlphaFoldDB" id="A0A6S6TST0"/>
<evidence type="ECO:0000256" key="1">
    <source>
        <dbReference type="SAM" id="MobiDB-lite"/>
    </source>
</evidence>
<organism evidence="3">
    <name type="scientific">uncultured Thiotrichaceae bacterium</name>
    <dbReference type="NCBI Taxonomy" id="298394"/>
    <lineage>
        <taxon>Bacteria</taxon>
        <taxon>Pseudomonadati</taxon>
        <taxon>Pseudomonadota</taxon>
        <taxon>Gammaproteobacteria</taxon>
        <taxon>Thiotrichales</taxon>
        <taxon>Thiotrichaceae</taxon>
        <taxon>environmental samples</taxon>
    </lineage>
</organism>
<accession>A0A6S6TST0</accession>
<gene>
    <name evidence="3" type="ORF">HELGO_WM4865</name>
</gene>
<dbReference type="Pfam" id="PF05545">
    <property type="entry name" value="FixQ"/>
    <property type="match status" value="1"/>
</dbReference>
<evidence type="ECO:0000313" key="3">
    <source>
        <dbReference type="EMBL" id="CAA6817749.1"/>
    </source>
</evidence>
<feature type="region of interest" description="Disordered" evidence="1">
    <location>
        <begin position="51"/>
        <end position="71"/>
    </location>
</feature>
<dbReference type="InterPro" id="IPR008621">
    <property type="entry name" value="Cbb3-typ_cyt_oxidase_comp"/>
</dbReference>